<accession>A0A371H4Q1</accession>
<protein>
    <submittedName>
        <fullName evidence="2">Uncharacterized protein</fullName>
    </submittedName>
</protein>
<name>A0A371H4Q1_MUCPR</name>
<sequence length="141" mass="15992">MSSCQSCLLKKCLKVGLTTSNTSNSDTNLITHIIIKDVNRKECTITKSKALTTKAKLVEDKPGQERYDQKHDHKYKSKNKNSLFHSSNTTFNQKSGHYIPQRRYRVARNDNPPKPKANLVDRDDIIATVFSQANLVTNVSK</sequence>
<reference evidence="2" key="1">
    <citation type="submission" date="2018-05" db="EMBL/GenBank/DDBJ databases">
        <title>Draft genome of Mucuna pruriens seed.</title>
        <authorList>
            <person name="Nnadi N.E."/>
            <person name="Vos R."/>
            <person name="Hasami M.H."/>
            <person name="Devisetty U.K."/>
            <person name="Aguiy J.C."/>
        </authorList>
    </citation>
    <scope>NUCLEOTIDE SEQUENCE [LARGE SCALE GENOMIC DNA]</scope>
    <source>
        <strain evidence="2">JCA_2017</strain>
    </source>
</reference>
<organism evidence="2 3">
    <name type="scientific">Mucuna pruriens</name>
    <name type="common">Velvet bean</name>
    <name type="synonym">Dolichos pruriens</name>
    <dbReference type="NCBI Taxonomy" id="157652"/>
    <lineage>
        <taxon>Eukaryota</taxon>
        <taxon>Viridiplantae</taxon>
        <taxon>Streptophyta</taxon>
        <taxon>Embryophyta</taxon>
        <taxon>Tracheophyta</taxon>
        <taxon>Spermatophyta</taxon>
        <taxon>Magnoliopsida</taxon>
        <taxon>eudicotyledons</taxon>
        <taxon>Gunneridae</taxon>
        <taxon>Pentapetalae</taxon>
        <taxon>rosids</taxon>
        <taxon>fabids</taxon>
        <taxon>Fabales</taxon>
        <taxon>Fabaceae</taxon>
        <taxon>Papilionoideae</taxon>
        <taxon>50 kb inversion clade</taxon>
        <taxon>NPAAA clade</taxon>
        <taxon>indigoferoid/millettioid clade</taxon>
        <taxon>Phaseoleae</taxon>
        <taxon>Mucuna</taxon>
    </lineage>
</organism>
<feature type="compositionally biased region" description="Basic and acidic residues" evidence="1">
    <location>
        <begin position="61"/>
        <end position="71"/>
    </location>
</feature>
<feature type="compositionally biased region" description="Polar residues" evidence="1">
    <location>
        <begin position="80"/>
        <end position="95"/>
    </location>
</feature>
<evidence type="ECO:0000313" key="3">
    <source>
        <dbReference type="Proteomes" id="UP000257109"/>
    </source>
</evidence>
<dbReference type="OrthoDB" id="1432175at2759"/>
<evidence type="ECO:0000313" key="2">
    <source>
        <dbReference type="EMBL" id="RDX97798.1"/>
    </source>
</evidence>
<feature type="non-terminal residue" evidence="2">
    <location>
        <position position="1"/>
    </location>
</feature>
<evidence type="ECO:0000256" key="1">
    <source>
        <dbReference type="SAM" id="MobiDB-lite"/>
    </source>
</evidence>
<dbReference type="AlphaFoldDB" id="A0A371H4Q1"/>
<feature type="region of interest" description="Disordered" evidence="1">
    <location>
        <begin position="61"/>
        <end position="118"/>
    </location>
</feature>
<proteinExistence type="predicted"/>
<gene>
    <name evidence="2" type="ORF">CR513_19394</name>
</gene>
<dbReference type="Proteomes" id="UP000257109">
    <property type="component" value="Unassembled WGS sequence"/>
</dbReference>
<keyword evidence="3" id="KW-1185">Reference proteome</keyword>
<dbReference type="EMBL" id="QJKJ01003570">
    <property type="protein sequence ID" value="RDX97798.1"/>
    <property type="molecule type" value="Genomic_DNA"/>
</dbReference>
<comment type="caution">
    <text evidence="2">The sequence shown here is derived from an EMBL/GenBank/DDBJ whole genome shotgun (WGS) entry which is preliminary data.</text>
</comment>
<feature type="compositionally biased region" description="Basic and acidic residues" evidence="1">
    <location>
        <begin position="107"/>
        <end position="118"/>
    </location>
</feature>